<feature type="transmembrane region" description="Helical" evidence="7">
    <location>
        <begin position="32"/>
        <end position="56"/>
    </location>
</feature>
<dbReference type="GO" id="GO:0005886">
    <property type="term" value="C:plasma membrane"/>
    <property type="evidence" value="ECO:0007669"/>
    <property type="project" value="UniProtKB-SubCell"/>
</dbReference>
<dbReference type="PANTHER" id="PTHR32322:SF18">
    <property type="entry name" value="S-ADENOSYLMETHIONINE_S-ADENOSYLHOMOCYSTEINE TRANSPORTER"/>
    <property type="match status" value="1"/>
</dbReference>
<feature type="transmembrane region" description="Helical" evidence="7">
    <location>
        <begin position="62"/>
        <end position="83"/>
    </location>
</feature>
<evidence type="ECO:0000256" key="5">
    <source>
        <dbReference type="ARBA" id="ARBA00022989"/>
    </source>
</evidence>
<evidence type="ECO:0000256" key="1">
    <source>
        <dbReference type="ARBA" id="ARBA00004651"/>
    </source>
</evidence>
<organism evidence="9 10">
    <name type="scientific">Sulfobacillus benefaciens</name>
    <dbReference type="NCBI Taxonomy" id="453960"/>
    <lineage>
        <taxon>Bacteria</taxon>
        <taxon>Bacillati</taxon>
        <taxon>Bacillota</taxon>
        <taxon>Clostridia</taxon>
        <taxon>Eubacteriales</taxon>
        <taxon>Clostridiales Family XVII. Incertae Sedis</taxon>
        <taxon>Sulfobacillus</taxon>
    </lineage>
</organism>
<dbReference type="EMBL" id="PXYT01000020">
    <property type="protein sequence ID" value="PSR28347.1"/>
    <property type="molecule type" value="Genomic_DNA"/>
</dbReference>
<protein>
    <submittedName>
        <fullName evidence="9">EamA/RhaT family transporter</fullName>
    </submittedName>
</protein>
<evidence type="ECO:0000256" key="7">
    <source>
        <dbReference type="SAM" id="Phobius"/>
    </source>
</evidence>
<comment type="caution">
    <text evidence="9">The sequence shown here is derived from an EMBL/GenBank/DDBJ whole genome shotgun (WGS) entry which is preliminary data.</text>
</comment>
<name>A0A2T2X1I2_9FIRM</name>
<evidence type="ECO:0000256" key="4">
    <source>
        <dbReference type="ARBA" id="ARBA00022692"/>
    </source>
</evidence>
<dbReference type="Proteomes" id="UP000242699">
    <property type="component" value="Unassembled WGS sequence"/>
</dbReference>
<feature type="transmembrane region" description="Helical" evidence="7">
    <location>
        <begin position="204"/>
        <end position="223"/>
    </location>
</feature>
<evidence type="ECO:0000313" key="9">
    <source>
        <dbReference type="EMBL" id="PSR28347.1"/>
    </source>
</evidence>
<keyword evidence="3" id="KW-1003">Cell membrane</keyword>
<feature type="domain" description="EamA" evidence="8">
    <location>
        <begin position="35"/>
        <end position="162"/>
    </location>
</feature>
<keyword evidence="5 7" id="KW-1133">Transmembrane helix</keyword>
<evidence type="ECO:0000313" key="10">
    <source>
        <dbReference type="Proteomes" id="UP000242699"/>
    </source>
</evidence>
<feature type="domain" description="EamA" evidence="8">
    <location>
        <begin position="175"/>
        <end position="308"/>
    </location>
</feature>
<feature type="transmembrane region" description="Helical" evidence="7">
    <location>
        <begin position="172"/>
        <end position="192"/>
    </location>
</feature>
<feature type="transmembrane region" description="Helical" evidence="7">
    <location>
        <begin position="147"/>
        <end position="166"/>
    </location>
</feature>
<proteinExistence type="inferred from homology"/>
<dbReference type="PANTHER" id="PTHR32322">
    <property type="entry name" value="INNER MEMBRANE TRANSPORTER"/>
    <property type="match status" value="1"/>
</dbReference>
<reference evidence="9 10" key="1">
    <citation type="journal article" date="2014" name="BMC Genomics">
        <title>Comparison of environmental and isolate Sulfobacillus genomes reveals diverse carbon, sulfur, nitrogen, and hydrogen metabolisms.</title>
        <authorList>
            <person name="Justice N.B."/>
            <person name="Norman A."/>
            <person name="Brown C.T."/>
            <person name="Singh A."/>
            <person name="Thomas B.C."/>
            <person name="Banfield J.F."/>
        </authorList>
    </citation>
    <scope>NUCLEOTIDE SEQUENCE [LARGE SCALE GENOMIC DNA]</scope>
    <source>
        <strain evidence="9">AMDSBA1</strain>
    </source>
</reference>
<evidence type="ECO:0000256" key="3">
    <source>
        <dbReference type="ARBA" id="ARBA00022475"/>
    </source>
</evidence>
<feature type="transmembrane region" description="Helical" evidence="7">
    <location>
        <begin position="263"/>
        <end position="285"/>
    </location>
</feature>
<dbReference type="InterPro" id="IPR037185">
    <property type="entry name" value="EmrE-like"/>
</dbReference>
<evidence type="ECO:0000256" key="6">
    <source>
        <dbReference type="ARBA" id="ARBA00023136"/>
    </source>
</evidence>
<evidence type="ECO:0000256" key="2">
    <source>
        <dbReference type="ARBA" id="ARBA00007362"/>
    </source>
</evidence>
<dbReference type="Pfam" id="PF00892">
    <property type="entry name" value="EamA"/>
    <property type="match status" value="2"/>
</dbReference>
<sequence length="316" mass="33967">MIDGTNYNKIEWHCPESFGKQRMLDTIKARSWDLVSLLVMNFIWAGTYPATAFALISLSAPLLTLIRLGTGSIVMMPFLWRSVRSWTAPAIGRVMILGVVGFSLPLVLQTQGLKASTPAMAAISIALEPLVTAVMAGLWLKQSLPVARRWALVIASAGAWAIAGFPRPGVKGYILGDGLLVLAVVCFAVYNVSSASLSRYLGPGEATAGTFLAGFIGTVPIWLVTGARIPVVWKLPSLEATAYLALLGTALAYFLWMHTASRIPVALMALFLYLQPVLGVVLSILFTPSHVGWPFIIGSLAILGALYIGRDPRQRA</sequence>
<keyword evidence="6 7" id="KW-0472">Membrane</keyword>
<comment type="subcellular location">
    <subcellularLocation>
        <location evidence="1">Cell membrane</location>
        <topology evidence="1">Multi-pass membrane protein</topology>
    </subcellularLocation>
</comment>
<evidence type="ECO:0000259" key="8">
    <source>
        <dbReference type="Pfam" id="PF00892"/>
    </source>
</evidence>
<dbReference type="SUPFAM" id="SSF103481">
    <property type="entry name" value="Multidrug resistance efflux transporter EmrE"/>
    <property type="match status" value="2"/>
</dbReference>
<gene>
    <name evidence="9" type="ORF">C7B43_10230</name>
</gene>
<keyword evidence="4 7" id="KW-0812">Transmembrane</keyword>
<feature type="transmembrane region" description="Helical" evidence="7">
    <location>
        <begin position="291"/>
        <end position="309"/>
    </location>
</feature>
<feature type="transmembrane region" description="Helical" evidence="7">
    <location>
        <begin position="235"/>
        <end position="256"/>
    </location>
</feature>
<feature type="transmembrane region" description="Helical" evidence="7">
    <location>
        <begin position="90"/>
        <end position="108"/>
    </location>
</feature>
<accession>A0A2T2X1I2</accession>
<dbReference type="InterPro" id="IPR000620">
    <property type="entry name" value="EamA_dom"/>
</dbReference>
<dbReference type="InterPro" id="IPR050638">
    <property type="entry name" value="AA-Vitamin_Transporters"/>
</dbReference>
<feature type="transmembrane region" description="Helical" evidence="7">
    <location>
        <begin position="120"/>
        <end position="140"/>
    </location>
</feature>
<dbReference type="AlphaFoldDB" id="A0A2T2X1I2"/>
<comment type="similarity">
    <text evidence="2">Belongs to the EamA transporter family.</text>
</comment>